<dbReference type="Pfam" id="PF13180">
    <property type="entry name" value="PDZ_2"/>
    <property type="match status" value="1"/>
</dbReference>
<sequence>MGNPRNLGLTNALIAMVLLGGVGCGSNPNQKTAPVTSSNPSGISQNTSKHSSDSEKSASVRRHQEIRYLTKFISDYHISRPAIDNTLSSKIFFSYLKSLDNKHIYFLKNDIKEFSKIEYSLDNALITGWLKPIFPIHDRLVTLVHERYMYSISLLNTTDFWNFKLLDNQPKELSDWLSDEVERKTIWRDLVRFDISELRKAGLSRDTIKAILVARYHEIIDQQGSVDSDEVYAMFVNAFTSTLDSGTSYYPPRNHKLNIDFELGLVGVGLVLEQQGPYVTVNAVTKGGPAQMSGILLKNDRLVSIEEQGTEPVNVIGMSLEKVVGLLRGKENSIVTIEVKRNDKLLQVPLTRKQVKLIAPKVSSFVVDADQQKVGVIKIPSFYLDFIAQTRGDLNYNSVSRDVREQLQVLINARINGLVIDITGNSGGALSEVHKTAGIFLGEAPILQQKNSDGKVEVVKAKGKAIIFDKPIVVLVDSDTASGGEMFAAAMQDHGKALLVGERTYGRSTIQQMLDLNRWLRSDGGQFGALRITVAEVFRVTGKGIQAKGVTPNFILTSAFQEKTSITSEYETVLSTSEIAAVQQGSTQLDNIEAKLAARQNNMPVSIESSKNLNQPLNNAISLLVEWLKI</sequence>
<dbReference type="SMART" id="SM00228">
    <property type="entry name" value="PDZ"/>
    <property type="match status" value="1"/>
</dbReference>
<evidence type="ECO:0000256" key="6">
    <source>
        <dbReference type="SAM" id="MobiDB-lite"/>
    </source>
</evidence>
<keyword evidence="9" id="KW-1185">Reference proteome</keyword>
<comment type="caution">
    <text evidence="8">The sequence shown here is derived from an EMBL/GenBank/DDBJ whole genome shotgun (WGS) entry which is preliminary data.</text>
</comment>
<dbReference type="InterPro" id="IPR029045">
    <property type="entry name" value="ClpP/crotonase-like_dom_sf"/>
</dbReference>
<dbReference type="PANTHER" id="PTHR32060">
    <property type="entry name" value="TAIL-SPECIFIC PROTEASE"/>
    <property type="match status" value="1"/>
</dbReference>
<dbReference type="Gene3D" id="3.90.226.10">
    <property type="entry name" value="2-enoyl-CoA Hydratase, Chain A, domain 1"/>
    <property type="match status" value="1"/>
</dbReference>
<reference evidence="8 9" key="1">
    <citation type="submission" date="2019-06" db="EMBL/GenBank/DDBJ databases">
        <title>Draft genome of Aliikangiella marina GYP-15.</title>
        <authorList>
            <person name="Wang G."/>
        </authorList>
    </citation>
    <scope>NUCLEOTIDE SEQUENCE [LARGE SCALE GENOMIC DNA]</scope>
    <source>
        <strain evidence="8 9">GYP-15</strain>
    </source>
</reference>
<evidence type="ECO:0000313" key="9">
    <source>
        <dbReference type="Proteomes" id="UP000317839"/>
    </source>
</evidence>
<proteinExistence type="inferred from homology"/>
<evidence type="ECO:0000313" key="8">
    <source>
        <dbReference type="EMBL" id="TQV72916.1"/>
    </source>
</evidence>
<dbReference type="Pfam" id="PF03572">
    <property type="entry name" value="Peptidase_S41"/>
    <property type="match status" value="1"/>
</dbReference>
<dbReference type="InterPro" id="IPR004447">
    <property type="entry name" value="Peptidase_S41A"/>
</dbReference>
<evidence type="ECO:0000256" key="1">
    <source>
        <dbReference type="ARBA" id="ARBA00009179"/>
    </source>
</evidence>
<dbReference type="InterPro" id="IPR036034">
    <property type="entry name" value="PDZ_sf"/>
</dbReference>
<dbReference type="SMART" id="SM00245">
    <property type="entry name" value="TSPc"/>
    <property type="match status" value="1"/>
</dbReference>
<keyword evidence="3 5" id="KW-0378">Hydrolase</keyword>
<dbReference type="GO" id="GO:0030288">
    <property type="term" value="C:outer membrane-bounded periplasmic space"/>
    <property type="evidence" value="ECO:0007669"/>
    <property type="project" value="TreeGrafter"/>
</dbReference>
<organism evidence="8 9">
    <name type="scientific">Aliikangiella marina</name>
    <dbReference type="NCBI Taxonomy" id="1712262"/>
    <lineage>
        <taxon>Bacteria</taxon>
        <taxon>Pseudomonadati</taxon>
        <taxon>Pseudomonadota</taxon>
        <taxon>Gammaproteobacteria</taxon>
        <taxon>Oceanospirillales</taxon>
        <taxon>Pleioneaceae</taxon>
        <taxon>Aliikangiella</taxon>
    </lineage>
</organism>
<dbReference type="InterPro" id="IPR005151">
    <property type="entry name" value="Tail-specific_protease"/>
</dbReference>
<dbReference type="GO" id="GO:0006508">
    <property type="term" value="P:proteolysis"/>
    <property type="evidence" value="ECO:0007669"/>
    <property type="project" value="UniProtKB-KW"/>
</dbReference>
<dbReference type="InterPro" id="IPR001478">
    <property type="entry name" value="PDZ"/>
</dbReference>
<dbReference type="EMBL" id="VIKR01000004">
    <property type="protein sequence ID" value="TQV72916.1"/>
    <property type="molecule type" value="Genomic_DNA"/>
</dbReference>
<dbReference type="PROSITE" id="PS51257">
    <property type="entry name" value="PROKAR_LIPOPROTEIN"/>
    <property type="match status" value="1"/>
</dbReference>
<feature type="compositionally biased region" description="Basic and acidic residues" evidence="6">
    <location>
        <begin position="50"/>
        <end position="60"/>
    </location>
</feature>
<name>A0A545T6R8_9GAMM</name>
<dbReference type="Pfam" id="PF17804">
    <property type="entry name" value="TSP_NTD"/>
    <property type="match status" value="1"/>
</dbReference>
<dbReference type="GO" id="GO:0008236">
    <property type="term" value="F:serine-type peptidase activity"/>
    <property type="evidence" value="ECO:0007669"/>
    <property type="project" value="UniProtKB-KW"/>
</dbReference>
<dbReference type="SUPFAM" id="SSF50156">
    <property type="entry name" value="PDZ domain-like"/>
    <property type="match status" value="1"/>
</dbReference>
<feature type="compositionally biased region" description="Polar residues" evidence="6">
    <location>
        <begin position="29"/>
        <end position="47"/>
    </location>
</feature>
<keyword evidence="2 5" id="KW-0645">Protease</keyword>
<dbReference type="CDD" id="cd07560">
    <property type="entry name" value="Peptidase_S41_CPP"/>
    <property type="match status" value="1"/>
</dbReference>
<evidence type="ECO:0000256" key="3">
    <source>
        <dbReference type="ARBA" id="ARBA00022801"/>
    </source>
</evidence>
<protein>
    <submittedName>
        <fullName evidence="8">PDZ domain-containing protein</fullName>
    </submittedName>
</protein>
<feature type="domain" description="PDZ" evidence="7">
    <location>
        <begin position="258"/>
        <end position="342"/>
    </location>
</feature>
<dbReference type="Proteomes" id="UP000317839">
    <property type="component" value="Unassembled WGS sequence"/>
</dbReference>
<evidence type="ECO:0000259" key="7">
    <source>
        <dbReference type="PROSITE" id="PS50106"/>
    </source>
</evidence>
<comment type="similarity">
    <text evidence="1 5">Belongs to the peptidase S41A family.</text>
</comment>
<dbReference type="InterPro" id="IPR040573">
    <property type="entry name" value="TSP_N"/>
</dbReference>
<evidence type="ECO:0000256" key="2">
    <source>
        <dbReference type="ARBA" id="ARBA00022670"/>
    </source>
</evidence>
<dbReference type="PANTHER" id="PTHR32060:SF22">
    <property type="entry name" value="CARBOXYL-TERMINAL-PROCESSING PEPTIDASE 3, CHLOROPLASTIC"/>
    <property type="match status" value="1"/>
</dbReference>
<dbReference type="PROSITE" id="PS50106">
    <property type="entry name" value="PDZ"/>
    <property type="match status" value="1"/>
</dbReference>
<dbReference type="SUPFAM" id="SSF52096">
    <property type="entry name" value="ClpP/crotonase"/>
    <property type="match status" value="1"/>
</dbReference>
<dbReference type="Gene3D" id="2.30.42.10">
    <property type="match status" value="1"/>
</dbReference>
<dbReference type="GO" id="GO:0007165">
    <property type="term" value="P:signal transduction"/>
    <property type="evidence" value="ECO:0007669"/>
    <property type="project" value="TreeGrafter"/>
</dbReference>
<keyword evidence="4 5" id="KW-0720">Serine protease</keyword>
<dbReference type="AlphaFoldDB" id="A0A545T6R8"/>
<dbReference type="GO" id="GO:0004175">
    <property type="term" value="F:endopeptidase activity"/>
    <property type="evidence" value="ECO:0007669"/>
    <property type="project" value="TreeGrafter"/>
</dbReference>
<evidence type="ECO:0000256" key="5">
    <source>
        <dbReference type="RuleBase" id="RU004404"/>
    </source>
</evidence>
<dbReference type="RefSeq" id="WP_142943055.1">
    <property type="nucleotide sequence ID" value="NZ_VIKR01000004.1"/>
</dbReference>
<dbReference type="NCBIfam" id="TIGR00225">
    <property type="entry name" value="prc"/>
    <property type="match status" value="1"/>
</dbReference>
<gene>
    <name evidence="8" type="ORF">FLL45_15740</name>
</gene>
<evidence type="ECO:0000256" key="4">
    <source>
        <dbReference type="ARBA" id="ARBA00022825"/>
    </source>
</evidence>
<dbReference type="OrthoDB" id="9812068at2"/>
<accession>A0A545T6R8</accession>
<feature type="region of interest" description="Disordered" evidence="6">
    <location>
        <begin position="29"/>
        <end position="60"/>
    </location>
</feature>